<evidence type="ECO:0000313" key="2">
    <source>
        <dbReference type="Proteomes" id="UP000541444"/>
    </source>
</evidence>
<sequence length="126" mass="14116">MLFMVFRQAVNTFKEMLNKRARSVRIAFVGILSAGSHGGLVDEGFHYFTSMRKDHQIESDSEHYASPADLLGRAGHLNKAYNILAKMPVEPDVNVLGAFIRACKVYTNVHLAKWAANKLLKLEPDV</sequence>
<protein>
    <recommendedName>
        <fullName evidence="3">Pentatricopeptide repeat-containing protein</fullName>
    </recommendedName>
</protein>
<dbReference type="GO" id="GO:0009451">
    <property type="term" value="P:RNA modification"/>
    <property type="evidence" value="ECO:0007669"/>
    <property type="project" value="InterPro"/>
</dbReference>
<keyword evidence="2" id="KW-1185">Reference proteome</keyword>
<dbReference type="PANTHER" id="PTHR47926:SF511">
    <property type="entry name" value="PENTATRICOPEPTIDE REPEAT-CONTAINING PROTEIN"/>
    <property type="match status" value="1"/>
</dbReference>
<proteinExistence type="predicted"/>
<dbReference type="GO" id="GO:0003723">
    <property type="term" value="F:RNA binding"/>
    <property type="evidence" value="ECO:0007669"/>
    <property type="project" value="InterPro"/>
</dbReference>
<dbReference type="InterPro" id="IPR046960">
    <property type="entry name" value="PPR_At4g14850-like_plant"/>
</dbReference>
<comment type="caution">
    <text evidence="1">The sequence shown here is derived from an EMBL/GenBank/DDBJ whole genome shotgun (WGS) entry which is preliminary data.</text>
</comment>
<accession>A0A7J7MT70</accession>
<dbReference type="EMBL" id="JACGCM010001237">
    <property type="protein sequence ID" value="KAF6158034.1"/>
    <property type="molecule type" value="Genomic_DNA"/>
</dbReference>
<gene>
    <name evidence="1" type="ORF">GIB67_014828</name>
</gene>
<organism evidence="1 2">
    <name type="scientific">Kingdonia uniflora</name>
    <dbReference type="NCBI Taxonomy" id="39325"/>
    <lineage>
        <taxon>Eukaryota</taxon>
        <taxon>Viridiplantae</taxon>
        <taxon>Streptophyta</taxon>
        <taxon>Embryophyta</taxon>
        <taxon>Tracheophyta</taxon>
        <taxon>Spermatophyta</taxon>
        <taxon>Magnoliopsida</taxon>
        <taxon>Ranunculales</taxon>
        <taxon>Circaeasteraceae</taxon>
        <taxon>Kingdonia</taxon>
    </lineage>
</organism>
<dbReference type="PANTHER" id="PTHR47926">
    <property type="entry name" value="PENTATRICOPEPTIDE REPEAT-CONTAINING PROTEIN"/>
    <property type="match status" value="1"/>
</dbReference>
<evidence type="ECO:0008006" key="3">
    <source>
        <dbReference type="Google" id="ProtNLM"/>
    </source>
</evidence>
<name>A0A7J7MT70_9MAGN</name>
<reference evidence="1 2" key="1">
    <citation type="journal article" date="2020" name="IScience">
        <title>Genome Sequencing of the Endangered Kingdonia uniflora (Circaeasteraceae, Ranunculales) Reveals Potential Mechanisms of Evolutionary Specialization.</title>
        <authorList>
            <person name="Sun Y."/>
            <person name="Deng T."/>
            <person name="Zhang A."/>
            <person name="Moore M.J."/>
            <person name="Landis J.B."/>
            <person name="Lin N."/>
            <person name="Zhang H."/>
            <person name="Zhang X."/>
            <person name="Huang J."/>
            <person name="Zhang X."/>
            <person name="Sun H."/>
            <person name="Wang H."/>
        </authorList>
    </citation>
    <scope>NUCLEOTIDE SEQUENCE [LARGE SCALE GENOMIC DNA]</scope>
    <source>
        <strain evidence="1">TB1705</strain>
        <tissue evidence="1">Leaf</tissue>
    </source>
</reference>
<evidence type="ECO:0000313" key="1">
    <source>
        <dbReference type="EMBL" id="KAF6158034.1"/>
    </source>
</evidence>
<dbReference type="InterPro" id="IPR011990">
    <property type="entry name" value="TPR-like_helical_dom_sf"/>
</dbReference>
<dbReference type="Proteomes" id="UP000541444">
    <property type="component" value="Unassembled WGS sequence"/>
</dbReference>
<dbReference type="AlphaFoldDB" id="A0A7J7MT70"/>
<dbReference type="Gene3D" id="1.25.40.10">
    <property type="entry name" value="Tetratricopeptide repeat domain"/>
    <property type="match status" value="1"/>
</dbReference>
<dbReference type="OrthoDB" id="185373at2759"/>